<dbReference type="GO" id="GO:0006412">
    <property type="term" value="P:translation"/>
    <property type="evidence" value="ECO:0007669"/>
    <property type="project" value="UniProtKB-UniRule"/>
</dbReference>
<evidence type="ECO:0000256" key="4">
    <source>
        <dbReference type="ARBA" id="ARBA00022917"/>
    </source>
</evidence>
<evidence type="ECO:0000313" key="7">
    <source>
        <dbReference type="EMBL" id="MBB5192326.1"/>
    </source>
</evidence>
<protein>
    <recommendedName>
        <fullName evidence="6">Peptide deformylase</fullName>
        <shortName evidence="6">PDF</shortName>
        <ecNumber evidence="6">3.5.1.88</ecNumber>
    </recommendedName>
    <alternativeName>
        <fullName evidence="6">Polypeptide deformylase</fullName>
    </alternativeName>
</protein>
<comment type="similarity">
    <text evidence="1 6">Belongs to the polypeptide deformylase family.</text>
</comment>
<reference evidence="7 8" key="1">
    <citation type="submission" date="2020-08" db="EMBL/GenBank/DDBJ databases">
        <title>Genomic Encyclopedia of Type Strains, Phase IV (KMG-IV): sequencing the most valuable type-strain genomes for metagenomic binning, comparative biology and taxonomic classification.</title>
        <authorList>
            <person name="Goeker M."/>
        </authorList>
    </citation>
    <scope>NUCLEOTIDE SEQUENCE [LARGE SCALE GENOMIC DNA]</scope>
    <source>
        <strain evidence="7 8">DSM 18233</strain>
    </source>
</reference>
<feature type="binding site" evidence="6">
    <location>
        <position position="100"/>
    </location>
    <ligand>
        <name>Fe cation</name>
        <dbReference type="ChEBI" id="CHEBI:24875"/>
    </ligand>
</feature>
<dbReference type="AlphaFoldDB" id="A0A840RJ38"/>
<comment type="caution">
    <text evidence="7">The sequence shown here is derived from an EMBL/GenBank/DDBJ whole genome shotgun (WGS) entry which is preliminary data.</text>
</comment>
<dbReference type="PANTHER" id="PTHR10458:SF20">
    <property type="entry name" value="PEPTIDE DEFORMYLASE 1"/>
    <property type="match status" value="1"/>
</dbReference>
<organism evidence="7 8">
    <name type="scientific">Silvimonas terrae</name>
    <dbReference type="NCBI Taxonomy" id="300266"/>
    <lineage>
        <taxon>Bacteria</taxon>
        <taxon>Pseudomonadati</taxon>
        <taxon>Pseudomonadota</taxon>
        <taxon>Betaproteobacteria</taxon>
        <taxon>Neisseriales</taxon>
        <taxon>Chitinibacteraceae</taxon>
        <taxon>Silvimonas</taxon>
    </lineage>
</organism>
<dbReference type="NCBIfam" id="NF001159">
    <property type="entry name" value="PRK00150.1-3"/>
    <property type="match status" value="1"/>
</dbReference>
<comment type="cofactor">
    <cofactor evidence="6">
        <name>Fe(2+)</name>
        <dbReference type="ChEBI" id="CHEBI:29033"/>
    </cofactor>
    <text evidence="6">Binds 1 Fe(2+) ion.</text>
</comment>
<evidence type="ECO:0000256" key="1">
    <source>
        <dbReference type="ARBA" id="ARBA00010759"/>
    </source>
</evidence>
<dbReference type="CDD" id="cd00487">
    <property type="entry name" value="Pep_deformylase"/>
    <property type="match status" value="1"/>
</dbReference>
<dbReference type="HAMAP" id="MF_00163">
    <property type="entry name" value="Pep_deformylase"/>
    <property type="match status" value="1"/>
</dbReference>
<dbReference type="EMBL" id="JACHHN010000006">
    <property type="protein sequence ID" value="MBB5192326.1"/>
    <property type="molecule type" value="Genomic_DNA"/>
</dbReference>
<feature type="binding site" evidence="6">
    <location>
        <position position="146"/>
    </location>
    <ligand>
        <name>Fe cation</name>
        <dbReference type="ChEBI" id="CHEBI:24875"/>
    </ligand>
</feature>
<name>A0A840RJ38_9NEIS</name>
<dbReference type="SUPFAM" id="SSF56420">
    <property type="entry name" value="Peptide deformylase"/>
    <property type="match status" value="1"/>
</dbReference>
<dbReference type="GO" id="GO:0046872">
    <property type="term" value="F:metal ion binding"/>
    <property type="evidence" value="ECO:0007669"/>
    <property type="project" value="UniProtKB-KW"/>
</dbReference>
<accession>A0A840RJ38</accession>
<dbReference type="Proteomes" id="UP000543030">
    <property type="component" value="Unassembled WGS sequence"/>
</dbReference>
<dbReference type="NCBIfam" id="TIGR00079">
    <property type="entry name" value="pept_deformyl"/>
    <property type="match status" value="1"/>
</dbReference>
<evidence type="ECO:0000313" key="8">
    <source>
        <dbReference type="Proteomes" id="UP000543030"/>
    </source>
</evidence>
<dbReference type="RefSeq" id="WP_184101998.1">
    <property type="nucleotide sequence ID" value="NZ_JACHHN010000006.1"/>
</dbReference>
<dbReference type="InterPro" id="IPR023635">
    <property type="entry name" value="Peptide_deformylase"/>
</dbReference>
<evidence type="ECO:0000256" key="2">
    <source>
        <dbReference type="ARBA" id="ARBA00022723"/>
    </source>
</evidence>
<feature type="binding site" evidence="6">
    <location>
        <position position="142"/>
    </location>
    <ligand>
        <name>Fe cation</name>
        <dbReference type="ChEBI" id="CHEBI:24875"/>
    </ligand>
</feature>
<dbReference type="PRINTS" id="PR01576">
    <property type="entry name" value="PDEFORMYLASE"/>
</dbReference>
<dbReference type="GO" id="GO:0042586">
    <property type="term" value="F:peptide deformylase activity"/>
    <property type="evidence" value="ECO:0007669"/>
    <property type="project" value="UniProtKB-UniRule"/>
</dbReference>
<keyword evidence="3 6" id="KW-0378">Hydrolase</keyword>
<keyword evidence="2 6" id="KW-0479">Metal-binding</keyword>
<evidence type="ECO:0000256" key="6">
    <source>
        <dbReference type="HAMAP-Rule" id="MF_00163"/>
    </source>
</evidence>
<evidence type="ECO:0000256" key="5">
    <source>
        <dbReference type="ARBA" id="ARBA00023004"/>
    </source>
</evidence>
<keyword evidence="5 6" id="KW-0408">Iron</keyword>
<dbReference type="InterPro" id="IPR036821">
    <property type="entry name" value="Peptide_deformylase_sf"/>
</dbReference>
<keyword evidence="4 6" id="KW-0648">Protein biosynthesis</keyword>
<dbReference type="PIRSF" id="PIRSF004749">
    <property type="entry name" value="Pep_def"/>
    <property type="match status" value="1"/>
</dbReference>
<dbReference type="FunFam" id="3.90.45.10:FF:000003">
    <property type="entry name" value="Peptide deformylase"/>
    <property type="match status" value="1"/>
</dbReference>
<comment type="function">
    <text evidence="6">Removes the formyl group from the N-terminal Met of newly synthesized proteins. Requires at least a dipeptide for an efficient rate of reaction. N-terminal L-methionine is a prerequisite for activity but the enzyme has broad specificity at other positions.</text>
</comment>
<feature type="active site" evidence="6">
    <location>
        <position position="143"/>
    </location>
</feature>
<proteinExistence type="inferred from homology"/>
<dbReference type="Gene3D" id="3.90.45.10">
    <property type="entry name" value="Peptide deformylase"/>
    <property type="match status" value="1"/>
</dbReference>
<dbReference type="EC" id="3.5.1.88" evidence="6"/>
<comment type="catalytic activity">
    <reaction evidence="6">
        <text>N-terminal N-formyl-L-methionyl-[peptide] + H2O = N-terminal L-methionyl-[peptide] + formate</text>
        <dbReference type="Rhea" id="RHEA:24420"/>
        <dbReference type="Rhea" id="RHEA-COMP:10639"/>
        <dbReference type="Rhea" id="RHEA-COMP:10640"/>
        <dbReference type="ChEBI" id="CHEBI:15377"/>
        <dbReference type="ChEBI" id="CHEBI:15740"/>
        <dbReference type="ChEBI" id="CHEBI:49298"/>
        <dbReference type="ChEBI" id="CHEBI:64731"/>
        <dbReference type="EC" id="3.5.1.88"/>
    </reaction>
</comment>
<sequence length="178" mass="19877">MTVRTVLKMGTPSLQEKSAPLTAFDTPELKALIEDLFDTMHAYNGVGIAAPQIGVNLQVVIFGFESSPRYPDASPVPQTILINPVITPLTDEEEAGWEGCLSVPGLRGEVPRYTKIRYQGFDQHGQPIDRVAEGFHARVVQHECDHLWGILYPQRIRDMTRFGFLEVLFPDLTDAPDD</sequence>
<evidence type="ECO:0000256" key="3">
    <source>
        <dbReference type="ARBA" id="ARBA00022801"/>
    </source>
</evidence>
<gene>
    <name evidence="6" type="primary">def</name>
    <name evidence="7" type="ORF">HNQ50_003067</name>
</gene>
<dbReference type="Pfam" id="PF01327">
    <property type="entry name" value="Pep_deformylase"/>
    <property type="match status" value="1"/>
</dbReference>
<keyword evidence="8" id="KW-1185">Reference proteome</keyword>
<dbReference type="PANTHER" id="PTHR10458">
    <property type="entry name" value="PEPTIDE DEFORMYLASE"/>
    <property type="match status" value="1"/>
</dbReference>